<accession>A0A166CHN4</accession>
<dbReference type="Gene3D" id="3.30.70.2330">
    <property type="match status" value="1"/>
</dbReference>
<name>A0A166CHN4_9EURY</name>
<proteinExistence type="predicted"/>
<evidence type="ECO:0000313" key="4">
    <source>
        <dbReference type="EMBL" id="KZX14519.1"/>
    </source>
</evidence>
<keyword evidence="5" id="KW-1185">Reference proteome</keyword>
<sequence length="121" mass="14199">MNKITFTVTGYHFYDGMKPFEDTKYFKLIKEEDNEYDSEAIRIEDFSGKKLAYVANSYNTIIKGTMSAGRIYDKIGNIGYCKVYEINSYGIICEVIDKDKVRKKSPNKVMRKVKNKFFKIR</sequence>
<dbReference type="RefSeq" id="WP_067260839.1">
    <property type="nucleotide sequence ID" value="NZ_LWMW01000169.1"/>
</dbReference>
<dbReference type="PATRIC" id="fig|47311.3.peg.2289"/>
<dbReference type="GO" id="GO:0016818">
    <property type="term" value="F:hydrolase activity, acting on acid anhydrides, in phosphorus-containing anhydrides"/>
    <property type="evidence" value="ECO:0007669"/>
    <property type="project" value="InterPro"/>
</dbReference>
<dbReference type="InterPro" id="IPR014905">
    <property type="entry name" value="HIRAN"/>
</dbReference>
<organism evidence="4 5">
    <name type="scientific">Methanobrevibacter cuticularis</name>
    <dbReference type="NCBI Taxonomy" id="47311"/>
    <lineage>
        <taxon>Archaea</taxon>
        <taxon>Methanobacteriati</taxon>
        <taxon>Methanobacteriota</taxon>
        <taxon>Methanomada group</taxon>
        <taxon>Methanobacteria</taxon>
        <taxon>Methanobacteriales</taxon>
        <taxon>Methanobacteriaceae</taxon>
        <taxon>Methanobrevibacter</taxon>
    </lineage>
</organism>
<dbReference type="EMBL" id="LWMW01000169">
    <property type="protein sequence ID" value="KZX14519.1"/>
    <property type="molecule type" value="Genomic_DNA"/>
</dbReference>
<protein>
    <recommendedName>
        <fullName evidence="3">HIRAN domain-containing protein</fullName>
    </recommendedName>
</protein>
<dbReference type="AlphaFoldDB" id="A0A166CHN4"/>
<keyword evidence="2" id="KW-0378">Hydrolase</keyword>
<feature type="domain" description="HIRAN" evidence="3">
    <location>
        <begin position="4"/>
        <end position="69"/>
    </location>
</feature>
<dbReference type="OrthoDB" id="77903at2157"/>
<comment type="caution">
    <text evidence="4">The sequence shown here is derived from an EMBL/GenBank/DDBJ whole genome shotgun (WGS) entry which is preliminary data.</text>
</comment>
<evidence type="ECO:0000256" key="2">
    <source>
        <dbReference type="ARBA" id="ARBA00022801"/>
    </source>
</evidence>
<dbReference type="Pfam" id="PF08797">
    <property type="entry name" value="HIRAN"/>
    <property type="match status" value="1"/>
</dbReference>
<keyword evidence="1" id="KW-0479">Metal-binding</keyword>
<evidence type="ECO:0000259" key="3">
    <source>
        <dbReference type="Pfam" id="PF08797"/>
    </source>
</evidence>
<reference evidence="4 5" key="1">
    <citation type="submission" date="2016-04" db="EMBL/GenBank/DDBJ databases">
        <title>Genome sequence of Methanobrevibacter cuticularis DSM 11139.</title>
        <authorList>
            <person name="Poehlein A."/>
            <person name="Seedorf H."/>
            <person name="Daniel R."/>
        </authorList>
    </citation>
    <scope>NUCLEOTIDE SEQUENCE [LARGE SCALE GENOMIC DNA]</scope>
    <source>
        <strain evidence="4 5">DSM 11139</strain>
    </source>
</reference>
<gene>
    <name evidence="4" type="ORF">MBCUT_20910</name>
</gene>
<dbReference type="GO" id="GO:0003676">
    <property type="term" value="F:nucleic acid binding"/>
    <property type="evidence" value="ECO:0007669"/>
    <property type="project" value="InterPro"/>
</dbReference>
<evidence type="ECO:0000256" key="1">
    <source>
        <dbReference type="ARBA" id="ARBA00022723"/>
    </source>
</evidence>
<dbReference type="GO" id="GO:0008270">
    <property type="term" value="F:zinc ion binding"/>
    <property type="evidence" value="ECO:0007669"/>
    <property type="project" value="InterPro"/>
</dbReference>
<dbReference type="Proteomes" id="UP000077275">
    <property type="component" value="Unassembled WGS sequence"/>
</dbReference>
<evidence type="ECO:0000313" key="5">
    <source>
        <dbReference type="Proteomes" id="UP000077275"/>
    </source>
</evidence>